<evidence type="ECO:0000256" key="1">
    <source>
        <dbReference type="ARBA" id="ARBA00004141"/>
    </source>
</evidence>
<feature type="transmembrane region" description="Helical" evidence="5">
    <location>
        <begin position="125"/>
        <end position="145"/>
    </location>
</feature>
<dbReference type="CDD" id="cd13966">
    <property type="entry name" value="PT_UbiA_4"/>
    <property type="match status" value="1"/>
</dbReference>
<evidence type="ECO:0000256" key="5">
    <source>
        <dbReference type="SAM" id="Phobius"/>
    </source>
</evidence>
<dbReference type="Gene3D" id="1.20.120.1780">
    <property type="entry name" value="UbiA prenyltransferase"/>
    <property type="match status" value="1"/>
</dbReference>
<comment type="subcellular location">
    <subcellularLocation>
        <location evidence="1">Membrane</location>
        <topology evidence="1">Multi-pass membrane protein</topology>
    </subcellularLocation>
</comment>
<feature type="transmembrane region" description="Helical" evidence="5">
    <location>
        <begin position="50"/>
        <end position="70"/>
    </location>
</feature>
<keyword evidence="4 5" id="KW-0472">Membrane</keyword>
<comment type="caution">
    <text evidence="6">The sequence shown here is derived from an EMBL/GenBank/DDBJ whole genome shotgun (WGS) entry which is preliminary data.</text>
</comment>
<feature type="transmembrane region" description="Helical" evidence="5">
    <location>
        <begin position="100"/>
        <end position="119"/>
    </location>
</feature>
<dbReference type="GO" id="GO:0016765">
    <property type="term" value="F:transferase activity, transferring alkyl or aryl (other than methyl) groups"/>
    <property type="evidence" value="ECO:0007669"/>
    <property type="project" value="InterPro"/>
</dbReference>
<dbReference type="EMBL" id="VYSA01000001">
    <property type="protein sequence ID" value="KAA9110273.1"/>
    <property type="molecule type" value="Genomic_DNA"/>
</dbReference>
<keyword evidence="3 5" id="KW-1133">Transmembrane helix</keyword>
<feature type="transmembrane region" description="Helical" evidence="5">
    <location>
        <begin position="157"/>
        <end position="175"/>
    </location>
</feature>
<organism evidence="6 7">
    <name type="scientific">Microbacterium rhizomatis</name>
    <dbReference type="NCBI Taxonomy" id="1631477"/>
    <lineage>
        <taxon>Bacteria</taxon>
        <taxon>Bacillati</taxon>
        <taxon>Actinomycetota</taxon>
        <taxon>Actinomycetes</taxon>
        <taxon>Micrococcales</taxon>
        <taxon>Microbacteriaceae</taxon>
        <taxon>Microbacterium</taxon>
    </lineage>
</organism>
<dbReference type="AlphaFoldDB" id="A0A5J5J666"/>
<dbReference type="OrthoDB" id="1416782at2"/>
<gene>
    <name evidence="6" type="ORF">F6B43_00790</name>
</gene>
<evidence type="ECO:0000256" key="3">
    <source>
        <dbReference type="ARBA" id="ARBA00022989"/>
    </source>
</evidence>
<feature type="transmembrane region" description="Helical" evidence="5">
    <location>
        <begin position="245"/>
        <end position="261"/>
    </location>
</feature>
<dbReference type="RefSeq" id="WP_150447076.1">
    <property type="nucleotide sequence ID" value="NZ_VYSA01000001.1"/>
</dbReference>
<dbReference type="Pfam" id="PF01040">
    <property type="entry name" value="UbiA"/>
    <property type="match status" value="1"/>
</dbReference>
<name>A0A5J5J666_9MICO</name>
<feature type="transmembrane region" description="Helical" evidence="5">
    <location>
        <begin position="181"/>
        <end position="200"/>
    </location>
</feature>
<accession>A0A5J5J666</accession>
<keyword evidence="7" id="KW-1185">Reference proteome</keyword>
<reference evidence="7" key="1">
    <citation type="submission" date="2019-09" db="EMBL/GenBank/DDBJ databases">
        <title>Mumia zhuanghuii sp. nov. isolated from the intestinal contents of plateau pika (Ochotona curzoniae) in the Qinghai-Tibet plateau of China.</title>
        <authorList>
            <person name="Tian Z."/>
        </authorList>
    </citation>
    <scope>NUCLEOTIDE SEQUENCE [LARGE SCALE GENOMIC DNA]</scope>
    <source>
        <strain evidence="7">JCM 30598</strain>
    </source>
</reference>
<feature type="transmembrane region" description="Helical" evidence="5">
    <location>
        <begin position="281"/>
        <end position="299"/>
    </location>
</feature>
<dbReference type="Gene3D" id="1.10.357.140">
    <property type="entry name" value="UbiA prenyltransferase"/>
    <property type="match status" value="1"/>
</dbReference>
<evidence type="ECO:0000256" key="2">
    <source>
        <dbReference type="ARBA" id="ARBA00022692"/>
    </source>
</evidence>
<dbReference type="NCBIfam" id="NF009608">
    <property type="entry name" value="PRK13105.1"/>
    <property type="match status" value="1"/>
</dbReference>
<feature type="transmembrane region" description="Helical" evidence="5">
    <location>
        <begin position="21"/>
        <end position="44"/>
    </location>
</feature>
<dbReference type="InterPro" id="IPR000537">
    <property type="entry name" value="UbiA_prenyltransferase"/>
</dbReference>
<dbReference type="InterPro" id="IPR050475">
    <property type="entry name" value="Prenyltransferase_related"/>
</dbReference>
<keyword evidence="2 5" id="KW-0812">Transmembrane</keyword>
<evidence type="ECO:0000256" key="4">
    <source>
        <dbReference type="ARBA" id="ARBA00023136"/>
    </source>
</evidence>
<evidence type="ECO:0000313" key="7">
    <source>
        <dbReference type="Proteomes" id="UP000325827"/>
    </source>
</evidence>
<dbReference type="InterPro" id="IPR044878">
    <property type="entry name" value="UbiA_sf"/>
</dbReference>
<dbReference type="PANTHER" id="PTHR42723:SF1">
    <property type="entry name" value="CHLOROPHYLL SYNTHASE, CHLOROPLASTIC"/>
    <property type="match status" value="1"/>
</dbReference>
<dbReference type="PANTHER" id="PTHR42723">
    <property type="entry name" value="CHLOROPHYLL SYNTHASE"/>
    <property type="match status" value="1"/>
</dbReference>
<proteinExistence type="predicted"/>
<dbReference type="GO" id="GO:0016020">
    <property type="term" value="C:membrane"/>
    <property type="evidence" value="ECO:0007669"/>
    <property type="project" value="UniProtKB-SubCell"/>
</dbReference>
<evidence type="ECO:0000313" key="6">
    <source>
        <dbReference type="EMBL" id="KAA9110273.1"/>
    </source>
</evidence>
<protein>
    <submittedName>
        <fullName evidence="6">Prenyltransferase</fullName>
    </submittedName>
</protein>
<dbReference type="Proteomes" id="UP000325827">
    <property type="component" value="Unassembled WGS sequence"/>
</dbReference>
<sequence length="302" mass="33371">MIEHVDSPPEKLRAGSVLRELFIASRPVSWINTAYPFAAAYLLTTRHIDLTLVLGTIFFLVPYNLAMYGINDVFDYESDLRNPRKGGTHGAVLDRRMHRITLWAAALTCIPFVVYLVIVGSPLSWLVLAISLFFVVFYSAPPLRLKEVPFADSATSSIHFFSPAVYALVLAGALWTPQLAAIIVAFALWGVASHAFGAVQDVVADREADISSIATVRGARWTVWFALVCYAAAGVAMLITAWPGPLAALLVLPYLAAVWPFRRITDDTASDATRGWRRFLWINQIAGFGVTLLLIWFWLLTG</sequence>
<keyword evidence="6" id="KW-0808">Transferase</keyword>